<dbReference type="Gene3D" id="1.10.510.10">
    <property type="entry name" value="Transferase(Phosphotransferase) domain 1"/>
    <property type="match status" value="1"/>
</dbReference>
<dbReference type="PROSITE" id="PS50011">
    <property type="entry name" value="PROTEIN_KINASE_DOM"/>
    <property type="match status" value="1"/>
</dbReference>
<proteinExistence type="predicted"/>
<keyword evidence="4" id="KW-1185">Reference proteome</keyword>
<gene>
    <name evidence="3" type="ORF">PG993_011070</name>
</gene>
<dbReference type="InterPro" id="IPR011009">
    <property type="entry name" value="Kinase-like_dom_sf"/>
</dbReference>
<evidence type="ECO:0000259" key="2">
    <source>
        <dbReference type="PROSITE" id="PS50011"/>
    </source>
</evidence>
<organism evidence="3 4">
    <name type="scientific">Apiospora rasikravindrae</name>
    <dbReference type="NCBI Taxonomy" id="990691"/>
    <lineage>
        <taxon>Eukaryota</taxon>
        <taxon>Fungi</taxon>
        <taxon>Dikarya</taxon>
        <taxon>Ascomycota</taxon>
        <taxon>Pezizomycotina</taxon>
        <taxon>Sordariomycetes</taxon>
        <taxon>Xylariomycetidae</taxon>
        <taxon>Amphisphaeriales</taxon>
        <taxon>Apiosporaceae</taxon>
        <taxon>Apiospora</taxon>
    </lineage>
</organism>
<accession>A0ABR1SD64</accession>
<evidence type="ECO:0000313" key="4">
    <source>
        <dbReference type="Proteomes" id="UP001444661"/>
    </source>
</evidence>
<feature type="region of interest" description="Disordered" evidence="1">
    <location>
        <begin position="583"/>
        <end position="603"/>
    </location>
</feature>
<feature type="region of interest" description="Disordered" evidence="1">
    <location>
        <begin position="305"/>
        <end position="325"/>
    </location>
</feature>
<dbReference type="EMBL" id="JAQQWK010000010">
    <property type="protein sequence ID" value="KAK8029779.1"/>
    <property type="molecule type" value="Genomic_DNA"/>
</dbReference>
<sequence>MAPGQPRTPSPSESDPPGFAESILKSQVVSQFDSNSREFLPYEIGNNLVTEQVVWQELELAQSQPSPPDFRHDLVQWTLTKAKKVFLTLIRCGMDPKRARRAMRWFHYYEFDDLMLGGQLSAETQVLIFPSNPWKSFASHDFLTKFRWENMAPVFTKRDYNYNLHDNAILPFTKKDVNVREGAFSWVYRVTIHPEHTKNGFQEVAIKEIRVNRGGADLKTHDEWEREARALGYINQVSHPHIIPCLAAITRQHSRYFMFPWATGDSLRDFWLKTQQQSPNARLIRQTIAQLLGISEALDRLHNYELPDENDTRTTDRGEDSIRHGDLKPENLLNFSESSELLGTLKIGDMGLAKKHVLQTQARKFMTTTRYGTIQYSPPEASGDINGPLSRLYDIWSMGCIIFEFVIWLLYGNDRLETFYKQLRGTSRTIPYYELPSHGSDGIATVHPVVQRWISHLQKHDPECRPESAIGDLLRLVQHRLLVVDLPPLRGKSYVASAPELPLYKPFQPPKSGEVELGRHRATAEGLYRSLEAIAQKAERDPTYLLTGVERGKIPEPSPVMDTPSYLSPGPGAQKRLAQSILSGDDPGPLLVPSPATGIRTVR</sequence>
<dbReference type="Pfam" id="PF00069">
    <property type="entry name" value="Pkinase"/>
    <property type="match status" value="1"/>
</dbReference>
<dbReference type="Proteomes" id="UP001444661">
    <property type="component" value="Unassembled WGS sequence"/>
</dbReference>
<evidence type="ECO:0000256" key="1">
    <source>
        <dbReference type="SAM" id="MobiDB-lite"/>
    </source>
</evidence>
<comment type="caution">
    <text evidence="3">The sequence shown here is derived from an EMBL/GenBank/DDBJ whole genome shotgun (WGS) entry which is preliminary data.</text>
</comment>
<dbReference type="InterPro" id="IPR000719">
    <property type="entry name" value="Prot_kinase_dom"/>
</dbReference>
<protein>
    <recommendedName>
        <fullName evidence="2">Protein kinase domain-containing protein</fullName>
    </recommendedName>
</protein>
<feature type="region of interest" description="Disordered" evidence="1">
    <location>
        <begin position="1"/>
        <end position="20"/>
    </location>
</feature>
<feature type="domain" description="Protein kinase" evidence="2">
    <location>
        <begin position="173"/>
        <end position="482"/>
    </location>
</feature>
<dbReference type="SUPFAM" id="SSF56112">
    <property type="entry name" value="Protein kinase-like (PK-like)"/>
    <property type="match status" value="1"/>
</dbReference>
<dbReference type="SMART" id="SM00220">
    <property type="entry name" value="S_TKc"/>
    <property type="match status" value="1"/>
</dbReference>
<name>A0ABR1SD64_9PEZI</name>
<dbReference type="PANTHER" id="PTHR24359">
    <property type="entry name" value="SERINE/THREONINE-PROTEIN KINASE SBK1"/>
    <property type="match status" value="1"/>
</dbReference>
<reference evidence="3 4" key="1">
    <citation type="submission" date="2023-01" db="EMBL/GenBank/DDBJ databases">
        <title>Analysis of 21 Apiospora genomes using comparative genomics revels a genus with tremendous synthesis potential of carbohydrate active enzymes and secondary metabolites.</title>
        <authorList>
            <person name="Sorensen T."/>
        </authorList>
    </citation>
    <scope>NUCLEOTIDE SEQUENCE [LARGE SCALE GENOMIC DNA]</scope>
    <source>
        <strain evidence="3 4">CBS 33761</strain>
    </source>
</reference>
<evidence type="ECO:0000313" key="3">
    <source>
        <dbReference type="EMBL" id="KAK8029779.1"/>
    </source>
</evidence>
<dbReference type="PANTHER" id="PTHR24359:SF1">
    <property type="entry name" value="INHIBITOR OF NUCLEAR FACTOR KAPPA-B KINASE EPSILON SUBUNIT HOMOLOG 1-RELATED"/>
    <property type="match status" value="1"/>
</dbReference>